<dbReference type="Proteomes" id="UP000003045">
    <property type="component" value="Unassembled WGS sequence"/>
</dbReference>
<protein>
    <submittedName>
        <fullName evidence="1">Uncharacterized protein</fullName>
    </submittedName>
</protein>
<organism evidence="1 2">
    <name type="scientific">Mobiluncus mulieris ATCC 35239</name>
    <dbReference type="NCBI Taxonomy" id="871571"/>
    <lineage>
        <taxon>Bacteria</taxon>
        <taxon>Bacillati</taxon>
        <taxon>Actinomycetota</taxon>
        <taxon>Actinomycetes</taxon>
        <taxon>Actinomycetales</taxon>
        <taxon>Actinomycetaceae</taxon>
        <taxon>Mobiluncus</taxon>
    </lineage>
</organism>
<gene>
    <name evidence="1" type="ORF">HMPREF0580_1982</name>
</gene>
<dbReference type="AlphaFoldDB" id="E0QSV4"/>
<dbReference type="EMBL" id="AEET01000044">
    <property type="protein sequence ID" value="EFM45293.1"/>
    <property type="molecule type" value="Genomic_DNA"/>
</dbReference>
<keyword evidence="2" id="KW-1185">Reference proteome</keyword>
<dbReference type="STRING" id="871571.HMPREF0580_1982"/>
<sequence>MKISFLRLKNPVLGRILTDFCQVHEVPVTLCAPLWTADKGILKSD</sequence>
<reference evidence="1" key="1">
    <citation type="submission" date="2010-08" db="EMBL/GenBank/DDBJ databases">
        <authorList>
            <person name="Muzny D."/>
            <person name="Qin X."/>
            <person name="Deng J."/>
            <person name="Jiang H."/>
            <person name="Liu Y."/>
            <person name="Qu J."/>
            <person name="Song X.-Z."/>
            <person name="Zhang L."/>
            <person name="Thornton R."/>
            <person name="Coyle M."/>
            <person name="Francisco L."/>
            <person name="Jackson L."/>
            <person name="Javaid M."/>
            <person name="Korchina V."/>
            <person name="Kovar C."/>
            <person name="Mata R."/>
            <person name="Mathew T."/>
            <person name="Ngo R."/>
            <person name="Nguyen L."/>
            <person name="Nguyen N."/>
            <person name="Okwuonu G."/>
            <person name="Ongeri F."/>
            <person name="Pham C."/>
            <person name="Simmons D."/>
            <person name="Wilczek-Boney K."/>
            <person name="Hale W."/>
            <person name="Jakkamsetti A."/>
            <person name="Pham P."/>
            <person name="Ruth R."/>
            <person name="San Lucas F."/>
            <person name="Warren J."/>
            <person name="Zhang J."/>
            <person name="Zhao Z."/>
            <person name="Zhou C."/>
            <person name="Zhu D."/>
            <person name="Lee S."/>
            <person name="Bess C."/>
            <person name="Blankenburg K."/>
            <person name="Forbes L."/>
            <person name="Fu Q."/>
            <person name="Gubbala S."/>
            <person name="Hirani K."/>
            <person name="Jayaseelan J.C."/>
            <person name="Lara F."/>
            <person name="Munidasa M."/>
            <person name="Palculict T."/>
            <person name="Patil S."/>
            <person name="Pu L.-L."/>
            <person name="Saada N."/>
            <person name="Tang L."/>
            <person name="Weissenberger G."/>
            <person name="Zhu Y."/>
            <person name="Hemphill L."/>
            <person name="Shang Y."/>
            <person name="Youmans B."/>
            <person name="Ayvaz T."/>
            <person name="Ross M."/>
            <person name="Santibanez J."/>
            <person name="Aqrawi P."/>
            <person name="Gross S."/>
            <person name="Joshi V."/>
            <person name="Fowler G."/>
            <person name="Nazareth L."/>
            <person name="Reid J."/>
            <person name="Worley K."/>
            <person name="Petrosino J."/>
            <person name="Highlander S."/>
            <person name="Gibbs R."/>
        </authorList>
    </citation>
    <scope>NUCLEOTIDE SEQUENCE [LARGE SCALE GENOMIC DNA]</scope>
    <source>
        <strain evidence="1">ATCC 35239</strain>
    </source>
</reference>
<name>E0QSV4_9ACTO</name>
<comment type="caution">
    <text evidence="1">The sequence shown here is derived from an EMBL/GenBank/DDBJ whole genome shotgun (WGS) entry which is preliminary data.</text>
</comment>
<evidence type="ECO:0000313" key="1">
    <source>
        <dbReference type="EMBL" id="EFM45293.1"/>
    </source>
</evidence>
<proteinExistence type="predicted"/>
<dbReference type="HOGENOM" id="CLU_3202134_0_0_11"/>
<evidence type="ECO:0000313" key="2">
    <source>
        <dbReference type="Proteomes" id="UP000003045"/>
    </source>
</evidence>
<accession>E0QSV4</accession>